<keyword evidence="3" id="KW-1185">Reference proteome</keyword>
<evidence type="ECO:0000313" key="3">
    <source>
        <dbReference type="Proteomes" id="UP001242811"/>
    </source>
</evidence>
<dbReference type="PROSITE" id="PS51175">
    <property type="entry name" value="CBM6"/>
    <property type="match status" value="1"/>
</dbReference>
<feature type="domain" description="CBM6" evidence="1">
    <location>
        <begin position="1"/>
        <end position="111"/>
    </location>
</feature>
<dbReference type="InterPro" id="IPR008979">
    <property type="entry name" value="Galactose-bd-like_sf"/>
</dbReference>
<comment type="caution">
    <text evidence="2">The sequence shown here is derived from an EMBL/GenBank/DDBJ whole genome shotgun (WGS) entry which is preliminary data.</text>
</comment>
<dbReference type="SUPFAM" id="SSF49785">
    <property type="entry name" value="Galactose-binding domain-like"/>
    <property type="match status" value="1"/>
</dbReference>
<name>A0ABU0L5X0_9BACL</name>
<organism evidence="2 3">
    <name type="scientific">Paenibacillus brasilensis</name>
    <dbReference type="NCBI Taxonomy" id="128574"/>
    <lineage>
        <taxon>Bacteria</taxon>
        <taxon>Bacillati</taxon>
        <taxon>Bacillota</taxon>
        <taxon>Bacilli</taxon>
        <taxon>Bacillales</taxon>
        <taxon>Paenibacillaceae</taxon>
        <taxon>Paenibacillus</taxon>
    </lineage>
</organism>
<dbReference type="Proteomes" id="UP001242811">
    <property type="component" value="Unassembled WGS sequence"/>
</dbReference>
<accession>A0ABU0L5X0</accession>
<proteinExistence type="predicted"/>
<dbReference type="InterPro" id="IPR005084">
    <property type="entry name" value="CBM6"/>
</dbReference>
<gene>
    <name evidence="2" type="ORF">QOZ95_004888</name>
</gene>
<dbReference type="Pfam" id="PF03422">
    <property type="entry name" value="CBM_6"/>
    <property type="match status" value="1"/>
</dbReference>
<reference evidence="2 3" key="1">
    <citation type="submission" date="2023-07" db="EMBL/GenBank/DDBJ databases">
        <title>Genomic Encyclopedia of Type Strains, Phase IV (KMG-IV): sequencing the most valuable type-strain genomes for metagenomic binning, comparative biology and taxonomic classification.</title>
        <authorList>
            <person name="Goeker M."/>
        </authorList>
    </citation>
    <scope>NUCLEOTIDE SEQUENCE [LARGE SCALE GENOMIC DNA]</scope>
    <source>
        <strain evidence="2 3">DSM 14914</strain>
    </source>
</reference>
<evidence type="ECO:0000313" key="2">
    <source>
        <dbReference type="EMBL" id="MDQ0496698.1"/>
    </source>
</evidence>
<dbReference type="EMBL" id="JAUSWA010000041">
    <property type="protein sequence ID" value="MDQ0496698.1"/>
    <property type="molecule type" value="Genomic_DNA"/>
</dbReference>
<sequence length="111" mass="11907">MTKDGQYTGNISSSFNGVALYANNDSVKYTQNFSSGTHSFSLRGASNNSNMARVDLKIGGVTKGTFYFGGSSPAVYTLNNVSHGTGNQEIELVVTADNGTWDAYIDYLEIN</sequence>
<protein>
    <recommendedName>
        <fullName evidence="1">CBM6 domain-containing protein</fullName>
    </recommendedName>
</protein>
<evidence type="ECO:0000259" key="1">
    <source>
        <dbReference type="PROSITE" id="PS51175"/>
    </source>
</evidence>
<dbReference type="Gene3D" id="2.60.120.260">
    <property type="entry name" value="Galactose-binding domain-like"/>
    <property type="match status" value="1"/>
</dbReference>